<dbReference type="InterPro" id="IPR006822">
    <property type="entry name" value="Coatomer_esu"/>
</dbReference>
<dbReference type="PIRSF" id="PIRSF016478">
    <property type="entry name" value="Coatomer_esu"/>
    <property type="match status" value="1"/>
</dbReference>
<dbReference type="PANTHER" id="PTHR10805">
    <property type="entry name" value="COATOMER SUBUNIT EPSILON"/>
    <property type="match status" value="1"/>
</dbReference>
<dbReference type="STRING" id="619300.G3AN61"/>
<dbReference type="InterPro" id="IPR011990">
    <property type="entry name" value="TPR-like_helical_dom_sf"/>
</dbReference>
<keyword evidence="5 11" id="KW-0963">Cytoplasm</keyword>
<dbReference type="RefSeq" id="XP_007375180.1">
    <property type="nucleotide sequence ID" value="XM_007375118.1"/>
</dbReference>
<dbReference type="PANTHER" id="PTHR10805:SF0">
    <property type="entry name" value="COATOMER SUBUNIT EPSILON"/>
    <property type="match status" value="1"/>
</dbReference>
<evidence type="ECO:0000256" key="7">
    <source>
        <dbReference type="ARBA" id="ARBA00022927"/>
    </source>
</evidence>
<keyword evidence="8 11" id="KW-0333">Golgi apparatus</keyword>
<evidence type="ECO:0000256" key="3">
    <source>
        <dbReference type="ARBA" id="ARBA00008827"/>
    </source>
</evidence>
<evidence type="ECO:0000256" key="10">
    <source>
        <dbReference type="ARBA" id="ARBA00023329"/>
    </source>
</evidence>
<dbReference type="GO" id="GO:0006890">
    <property type="term" value="P:retrograde vesicle-mediated transport, Golgi to endoplasmic reticulum"/>
    <property type="evidence" value="ECO:0007669"/>
    <property type="project" value="UniProtKB-UniRule"/>
</dbReference>
<gene>
    <name evidence="12" type="ORF">SPAPADRAFT_61007</name>
</gene>
<keyword evidence="7 11" id="KW-0653">Protein transport</keyword>
<comment type="function">
    <text evidence="11">The coatomer is a cytosolic protein complex that binds to dilysine motifs and reversibly associates with Golgi non-clathrin-coated vesicles, which further mediate biosynthetic protein transport from the ER, via the Golgi up to the trans Golgi network. The coatomer complex is required for budding from Golgi membranes, and is essential for the retrograde Golgi-to-ER transport of dilysine-tagged proteins.</text>
</comment>
<keyword evidence="4 11" id="KW-0813">Transport</keyword>
<keyword evidence="9 11" id="KW-0472">Membrane</keyword>
<evidence type="ECO:0000256" key="9">
    <source>
        <dbReference type="ARBA" id="ARBA00023136"/>
    </source>
</evidence>
<dbReference type="AlphaFoldDB" id="G3AN61"/>
<dbReference type="InParanoid" id="G3AN61"/>
<dbReference type="GO" id="GO:0006888">
    <property type="term" value="P:endoplasmic reticulum to Golgi vesicle-mediated transport"/>
    <property type="evidence" value="ECO:0007669"/>
    <property type="project" value="TreeGrafter"/>
</dbReference>
<comment type="subcellular location">
    <subcellularLocation>
        <location evidence="2">Cytoplasmic vesicle</location>
        <location evidence="2">COPI-coated vesicle membrane</location>
        <topology evidence="2">Peripheral membrane protein</topology>
        <orientation evidence="2">Cytoplasmic side</orientation>
    </subcellularLocation>
    <subcellularLocation>
        <location evidence="1">Golgi apparatus membrane</location>
        <topology evidence="1">Peripheral membrane protein</topology>
        <orientation evidence="1">Cytoplasmic side</orientation>
    </subcellularLocation>
</comment>
<protein>
    <recommendedName>
        <fullName evidence="11">Coatomer subunit epsilon</fullName>
    </recommendedName>
</protein>
<evidence type="ECO:0000313" key="13">
    <source>
        <dbReference type="Proteomes" id="UP000000709"/>
    </source>
</evidence>
<dbReference type="GO" id="GO:0000139">
    <property type="term" value="C:Golgi membrane"/>
    <property type="evidence" value="ECO:0007669"/>
    <property type="project" value="UniProtKB-SubCell"/>
</dbReference>
<dbReference type="eggNOG" id="KOG3081">
    <property type="taxonomic scope" value="Eukaryota"/>
</dbReference>
<keyword evidence="10 11" id="KW-0968">Cytoplasmic vesicle</keyword>
<evidence type="ECO:0000313" key="12">
    <source>
        <dbReference type="EMBL" id="EGW31904.1"/>
    </source>
</evidence>
<name>G3AN61_SPAPN</name>
<dbReference type="Gene3D" id="1.25.40.10">
    <property type="entry name" value="Tetratricopeptide repeat domain"/>
    <property type="match status" value="1"/>
</dbReference>
<dbReference type="GO" id="GO:0030126">
    <property type="term" value="C:COPI vesicle coat"/>
    <property type="evidence" value="ECO:0007669"/>
    <property type="project" value="TreeGrafter"/>
</dbReference>
<dbReference type="HOGENOM" id="CLU_058871_0_0_1"/>
<dbReference type="OMA" id="SWVGMRE"/>
<proteinExistence type="inferred from homology"/>
<evidence type="ECO:0000256" key="11">
    <source>
        <dbReference type="PIRNR" id="PIRNR016478"/>
    </source>
</evidence>
<keyword evidence="6 11" id="KW-0931">ER-Golgi transport</keyword>
<dbReference type="KEGG" id="spaa:SPAPADRAFT_61007"/>
<evidence type="ECO:0000256" key="5">
    <source>
        <dbReference type="ARBA" id="ARBA00022490"/>
    </source>
</evidence>
<evidence type="ECO:0000256" key="2">
    <source>
        <dbReference type="ARBA" id="ARBA00004347"/>
    </source>
</evidence>
<evidence type="ECO:0000256" key="6">
    <source>
        <dbReference type="ARBA" id="ARBA00022892"/>
    </source>
</evidence>
<comment type="similarity">
    <text evidence="3 11">Belongs to the COPE family.</text>
</comment>
<evidence type="ECO:0000256" key="1">
    <source>
        <dbReference type="ARBA" id="ARBA00004255"/>
    </source>
</evidence>
<dbReference type="OrthoDB" id="310217at2759"/>
<dbReference type="EMBL" id="GL996502">
    <property type="protein sequence ID" value="EGW31904.1"/>
    <property type="molecule type" value="Genomic_DNA"/>
</dbReference>
<keyword evidence="13" id="KW-1185">Reference proteome</keyword>
<dbReference type="GeneID" id="18873678"/>
<organism evidence="13">
    <name type="scientific">Spathaspora passalidarum (strain NRRL Y-27907 / 11-Y1)</name>
    <dbReference type="NCBI Taxonomy" id="619300"/>
    <lineage>
        <taxon>Eukaryota</taxon>
        <taxon>Fungi</taxon>
        <taxon>Dikarya</taxon>
        <taxon>Ascomycota</taxon>
        <taxon>Saccharomycotina</taxon>
        <taxon>Pichiomycetes</taxon>
        <taxon>Debaryomycetaceae</taxon>
        <taxon>Spathaspora</taxon>
    </lineage>
</organism>
<dbReference type="Pfam" id="PF04733">
    <property type="entry name" value="Coatomer_E"/>
    <property type="match status" value="1"/>
</dbReference>
<dbReference type="GO" id="GO:0005198">
    <property type="term" value="F:structural molecule activity"/>
    <property type="evidence" value="ECO:0007669"/>
    <property type="project" value="UniProtKB-UniRule"/>
</dbReference>
<evidence type="ECO:0000256" key="4">
    <source>
        <dbReference type="ARBA" id="ARBA00022448"/>
    </source>
</evidence>
<evidence type="ECO:0000256" key="8">
    <source>
        <dbReference type="ARBA" id="ARBA00023034"/>
    </source>
</evidence>
<reference evidence="12 13" key="1">
    <citation type="journal article" date="2011" name="Proc. Natl. Acad. Sci. U.S.A.">
        <title>Comparative genomics of xylose-fermenting fungi for enhanced biofuel production.</title>
        <authorList>
            <person name="Wohlbach D.J."/>
            <person name="Kuo A."/>
            <person name="Sato T.K."/>
            <person name="Potts K.M."/>
            <person name="Salamov A.A."/>
            <person name="LaButti K.M."/>
            <person name="Sun H."/>
            <person name="Clum A."/>
            <person name="Pangilinan J.L."/>
            <person name="Lindquist E.A."/>
            <person name="Lucas S."/>
            <person name="Lapidus A."/>
            <person name="Jin M."/>
            <person name="Gunawan C."/>
            <person name="Balan V."/>
            <person name="Dale B.E."/>
            <person name="Jeffries T.W."/>
            <person name="Zinkel R."/>
            <person name="Barry K.W."/>
            <person name="Grigoriev I.V."/>
            <person name="Gasch A.P."/>
        </authorList>
    </citation>
    <scope>NUCLEOTIDE SEQUENCE [LARGE SCALE GENOMIC DNA]</scope>
    <source>
        <strain evidence="13">NRRL Y-27907 / 11-Y1</strain>
    </source>
</reference>
<sequence length="308" mass="35910">MDEFNDSSELYTIRNQFYSNQHNAVISYSLDQFSSQYQLKVLEFQIRSTVALGQDASELIDHGKVLFPEEEELFQLLSAHNDLQSFGTDSSTYFQDVKQGKFELQTVLTAIYLVKYEQDVNQAVSILNEYINSDRYNIGELEPFLILMNLYLYLGKIDQAAKLFEHLKIFPSFIRDSIIYHTFEAWYLAVKGESDNINNSYYFYDELLNLDYENDPIGKQKILTALFALTLQMRHLPEAQELLNQIRQLNVTSGDFIANEICYNYLTGSNDTRELLQQLYQIEPNHQLLQDFAEKTKVFDEIVGKYTA</sequence>
<accession>G3AN61</accession>
<dbReference type="GO" id="GO:0015031">
    <property type="term" value="P:protein transport"/>
    <property type="evidence" value="ECO:0007669"/>
    <property type="project" value="UniProtKB-UniRule"/>
</dbReference>
<dbReference type="Proteomes" id="UP000000709">
    <property type="component" value="Unassembled WGS sequence"/>
</dbReference>
<dbReference type="GO" id="GO:0006891">
    <property type="term" value="P:intra-Golgi vesicle-mediated transport"/>
    <property type="evidence" value="ECO:0007669"/>
    <property type="project" value="TreeGrafter"/>
</dbReference>